<proteinExistence type="predicted"/>
<evidence type="ECO:0000313" key="4">
    <source>
        <dbReference type="Proteomes" id="UP000255167"/>
    </source>
</evidence>
<dbReference type="Pfam" id="PF19425">
    <property type="entry name" value="Csd3_N2"/>
    <property type="match status" value="1"/>
</dbReference>
<dbReference type="EMBL" id="UGNC01000005">
    <property type="protein sequence ID" value="STW49990.1"/>
    <property type="molecule type" value="Genomic_DNA"/>
</dbReference>
<dbReference type="AlphaFoldDB" id="A0A378G2V2"/>
<sequence>MSSELQKGDWVNSVLKGTVGASFVSSARDAGLTSTEISAVIKAMQWQMDFRKLKKGDEFSVLMSREMLDGKREQSQLLGVRLRSDGKDYYAIRAEDGKFYRPQRDGSGEGLYALPNGASVPRLL</sequence>
<keyword evidence="1" id="KW-0378">Hydrolase</keyword>
<dbReference type="InterPro" id="IPR011055">
    <property type="entry name" value="Dup_hybrid_motif"/>
</dbReference>
<evidence type="ECO:0000259" key="2">
    <source>
        <dbReference type="Pfam" id="PF19425"/>
    </source>
</evidence>
<protein>
    <submittedName>
        <fullName evidence="3">Cell wall endopeptidase</fullName>
    </submittedName>
</protein>
<dbReference type="GO" id="GO:0006508">
    <property type="term" value="P:proteolysis"/>
    <property type="evidence" value="ECO:0007669"/>
    <property type="project" value="UniProtKB-KW"/>
</dbReference>
<gene>
    <name evidence="3" type="ORF">NCTC9617_06643</name>
</gene>
<accession>A0A378G2V2</accession>
<organism evidence="3 4">
    <name type="scientific">Klebsiella pneumoniae</name>
    <dbReference type="NCBI Taxonomy" id="573"/>
    <lineage>
        <taxon>Bacteria</taxon>
        <taxon>Pseudomonadati</taxon>
        <taxon>Pseudomonadota</taxon>
        <taxon>Gammaproteobacteria</taxon>
        <taxon>Enterobacterales</taxon>
        <taxon>Enterobacteriaceae</taxon>
        <taxon>Klebsiella/Raoultella group</taxon>
        <taxon>Klebsiella</taxon>
        <taxon>Klebsiella pneumoniae complex</taxon>
    </lineage>
</organism>
<dbReference type="Gene3D" id="3.10.450.350">
    <property type="match status" value="1"/>
</dbReference>
<feature type="domain" description="Csd3-like second N-terminal" evidence="2">
    <location>
        <begin position="7"/>
        <end position="111"/>
    </location>
</feature>
<evidence type="ECO:0000256" key="1">
    <source>
        <dbReference type="ARBA" id="ARBA00023049"/>
    </source>
</evidence>
<dbReference type="InterPro" id="IPR045834">
    <property type="entry name" value="Csd3_N2"/>
</dbReference>
<dbReference type="GO" id="GO:0008237">
    <property type="term" value="F:metallopeptidase activity"/>
    <property type="evidence" value="ECO:0007669"/>
    <property type="project" value="UniProtKB-KW"/>
</dbReference>
<evidence type="ECO:0000313" key="3">
    <source>
        <dbReference type="EMBL" id="STW49990.1"/>
    </source>
</evidence>
<dbReference type="SUPFAM" id="SSF51261">
    <property type="entry name" value="Duplicated hybrid motif"/>
    <property type="match status" value="1"/>
</dbReference>
<reference evidence="3 4" key="1">
    <citation type="submission" date="2018-06" db="EMBL/GenBank/DDBJ databases">
        <authorList>
            <consortium name="Pathogen Informatics"/>
            <person name="Doyle S."/>
        </authorList>
    </citation>
    <scope>NUCLEOTIDE SEQUENCE [LARGE SCALE GENOMIC DNA]</scope>
    <source>
        <strain evidence="3 4">NCTC9617</strain>
    </source>
</reference>
<dbReference type="Proteomes" id="UP000255167">
    <property type="component" value="Unassembled WGS sequence"/>
</dbReference>
<dbReference type="FunFam" id="3.10.450.350:FF:000001">
    <property type="entry name" value="Murein DD-endopeptidase MepM"/>
    <property type="match status" value="1"/>
</dbReference>
<keyword evidence="1" id="KW-0645">Protease</keyword>
<name>A0A378G2V2_KLEPN</name>
<keyword evidence="1" id="KW-0482">Metalloprotease</keyword>